<evidence type="ECO:0008006" key="4">
    <source>
        <dbReference type="Google" id="ProtNLM"/>
    </source>
</evidence>
<feature type="signal peptide" evidence="1">
    <location>
        <begin position="1"/>
        <end position="33"/>
    </location>
</feature>
<reference evidence="2 3" key="1">
    <citation type="submission" date="2020-08" db="EMBL/GenBank/DDBJ databases">
        <title>Sequencing the genomes of 1000 actinobacteria strains.</title>
        <authorList>
            <person name="Klenk H.-P."/>
        </authorList>
    </citation>
    <scope>NUCLEOTIDE SEQUENCE [LARGE SCALE GENOMIC DNA]</scope>
    <source>
        <strain evidence="2 3">DSM 45886</strain>
    </source>
</reference>
<protein>
    <recommendedName>
        <fullName evidence="4">Peptidase inhibitor family I36</fullName>
    </recommendedName>
</protein>
<dbReference type="AlphaFoldDB" id="A0A7W7SV91"/>
<keyword evidence="1" id="KW-0732">Signal</keyword>
<comment type="caution">
    <text evidence="2">The sequence shown here is derived from an EMBL/GenBank/DDBJ whole genome shotgun (WGS) entry which is preliminary data.</text>
</comment>
<gene>
    <name evidence="2" type="ORF">FHR38_004018</name>
</gene>
<name>A0A7W7SV91_9ACTN</name>
<keyword evidence="3" id="KW-1185">Reference proteome</keyword>
<evidence type="ECO:0000256" key="1">
    <source>
        <dbReference type="SAM" id="SignalP"/>
    </source>
</evidence>
<dbReference type="Proteomes" id="UP000578819">
    <property type="component" value="Unassembled WGS sequence"/>
</dbReference>
<feature type="chain" id="PRO_5031079576" description="Peptidase inhibitor family I36" evidence="1">
    <location>
        <begin position="34"/>
        <end position="116"/>
    </location>
</feature>
<sequence length="116" mass="12400">MRRFSIRKLIASMSVAVVAAGLAIGVGAAPAQAGGTTGWYSLCARGTYTSYMKYSDSPTTSVLAHPGSCVPIYLDGSRVDIYGLYPGGYEFHVGTNWWPANIATTGNMGSWGWYVY</sequence>
<organism evidence="2 3">
    <name type="scientific">Micromonospora polyrhachis</name>
    <dbReference type="NCBI Taxonomy" id="1282883"/>
    <lineage>
        <taxon>Bacteria</taxon>
        <taxon>Bacillati</taxon>
        <taxon>Actinomycetota</taxon>
        <taxon>Actinomycetes</taxon>
        <taxon>Micromonosporales</taxon>
        <taxon>Micromonosporaceae</taxon>
        <taxon>Micromonospora</taxon>
    </lineage>
</organism>
<accession>A0A7W7SV91</accession>
<proteinExistence type="predicted"/>
<evidence type="ECO:0000313" key="2">
    <source>
        <dbReference type="EMBL" id="MBB4960285.1"/>
    </source>
</evidence>
<evidence type="ECO:0000313" key="3">
    <source>
        <dbReference type="Proteomes" id="UP000578819"/>
    </source>
</evidence>
<dbReference type="EMBL" id="JACHJW010000001">
    <property type="protein sequence ID" value="MBB4960285.1"/>
    <property type="molecule type" value="Genomic_DNA"/>
</dbReference>